<dbReference type="AlphaFoldDB" id="A0A679FQ73"/>
<proteinExistence type="inferred from homology"/>
<dbReference type="PANTHER" id="PTHR12215">
    <property type="entry name" value="PHOSPHOPANTETHEINE TRANSFERASE"/>
    <property type="match status" value="1"/>
</dbReference>
<evidence type="ECO:0000313" key="5">
    <source>
        <dbReference type="Proteomes" id="UP000501421"/>
    </source>
</evidence>
<dbReference type="GO" id="GO:0019878">
    <property type="term" value="P:lysine biosynthetic process via aminoadipic acid"/>
    <property type="evidence" value="ECO:0007669"/>
    <property type="project" value="TreeGrafter"/>
</dbReference>
<reference evidence="5" key="1">
    <citation type="journal article" date="2020" name="Microbiol. Resour. Announc.">
        <title>Complete Genome Sequence of Geobacillus sp. Strain E55-1, Isolated from Mine Geyser in Japan.</title>
        <authorList>
            <person name="Miyazaki K."/>
            <person name="Hase E."/>
            <person name="Tokito N."/>
        </authorList>
    </citation>
    <scope>NUCLEOTIDE SEQUENCE [LARGE SCALE GENOMIC DNA]</scope>
    <source>
        <strain evidence="5">E55-1</strain>
    </source>
</reference>
<evidence type="ECO:0000313" key="4">
    <source>
        <dbReference type="EMBL" id="BBW98223.1"/>
    </source>
</evidence>
<accession>A0A679FQ73</accession>
<dbReference type="Pfam" id="PF01648">
    <property type="entry name" value="ACPS"/>
    <property type="match status" value="1"/>
</dbReference>
<evidence type="ECO:0000256" key="1">
    <source>
        <dbReference type="ARBA" id="ARBA00010990"/>
    </source>
</evidence>
<dbReference type="GO" id="GO:0008897">
    <property type="term" value="F:holo-[acyl-carrier-protein] synthase activity"/>
    <property type="evidence" value="ECO:0007669"/>
    <property type="project" value="InterPro"/>
</dbReference>
<keyword evidence="2 4" id="KW-0808">Transferase</keyword>
<dbReference type="InterPro" id="IPR037143">
    <property type="entry name" value="4-PPantetheinyl_Trfase_dom_sf"/>
</dbReference>
<dbReference type="PANTHER" id="PTHR12215:SF10">
    <property type="entry name" value="L-AMINOADIPATE-SEMIALDEHYDE DEHYDROGENASE-PHOSPHOPANTETHEINYL TRANSFERASE"/>
    <property type="match status" value="1"/>
</dbReference>
<keyword evidence="5" id="KW-1185">Reference proteome</keyword>
<dbReference type="RefSeq" id="WP_033017989.1">
    <property type="nucleotide sequence ID" value="NZ_AP022557.1"/>
</dbReference>
<feature type="domain" description="4'-phosphopantetheinyl transferase" evidence="3">
    <location>
        <begin position="121"/>
        <end position="202"/>
    </location>
</feature>
<dbReference type="InterPro" id="IPR050559">
    <property type="entry name" value="P-Pant_transferase_sf"/>
</dbReference>
<name>A0A679FQ73_9BACL</name>
<comment type="similarity">
    <text evidence="1">Belongs to the P-Pant transferase superfamily. Gsp/Sfp/HetI/AcpT family.</text>
</comment>
<evidence type="ECO:0000256" key="2">
    <source>
        <dbReference type="ARBA" id="ARBA00022679"/>
    </source>
</evidence>
<dbReference type="GO" id="GO:0000287">
    <property type="term" value="F:magnesium ion binding"/>
    <property type="evidence" value="ECO:0007669"/>
    <property type="project" value="InterPro"/>
</dbReference>
<gene>
    <name evidence="4" type="primary">sfp</name>
    <name evidence="4" type="ORF">GsuE55_30560</name>
</gene>
<dbReference type="EMBL" id="AP022557">
    <property type="protein sequence ID" value="BBW98223.1"/>
    <property type="molecule type" value="Genomic_DNA"/>
</dbReference>
<sequence>MIEWEMTNSIPPLTKQVCQVWLADISDLQSWHIQLLDRKERERVQLFRNEQDRACFMIGCVISRFVLAAQLNVDPHEVPIDRTCPACRQAHGRPQLLGLSFQWSIAHSGKKVLVAFTDGTPVGVDVERLDNSSLLDIKQMANEVLTEEEKYHLFQAFPQEQRKVFYTYWTRKEAILKAMGKGLQISPLHVIVSAPHQIPRLLDFKDNPDCIHHAVMYPLEMDDSYVASLALLGDTCKRIERYDARMLLREGFR</sequence>
<dbReference type="InterPro" id="IPR008278">
    <property type="entry name" value="4-PPantetheinyl_Trfase_dom"/>
</dbReference>
<dbReference type="Gene3D" id="3.90.470.20">
    <property type="entry name" value="4'-phosphopantetheinyl transferase domain"/>
    <property type="match status" value="2"/>
</dbReference>
<dbReference type="Proteomes" id="UP000501421">
    <property type="component" value="Chromosome"/>
</dbReference>
<protein>
    <submittedName>
        <fullName evidence="4">4'-phosphopantetheinyl transferase</fullName>
    </submittedName>
</protein>
<evidence type="ECO:0000259" key="3">
    <source>
        <dbReference type="Pfam" id="PF01648"/>
    </source>
</evidence>
<dbReference type="GO" id="GO:0005829">
    <property type="term" value="C:cytosol"/>
    <property type="evidence" value="ECO:0007669"/>
    <property type="project" value="TreeGrafter"/>
</dbReference>
<dbReference type="SUPFAM" id="SSF56214">
    <property type="entry name" value="4'-phosphopantetheinyl transferase"/>
    <property type="match status" value="2"/>
</dbReference>
<organism evidence="4 5">
    <name type="scientific">Geobacillus subterraneus</name>
    <dbReference type="NCBI Taxonomy" id="129338"/>
    <lineage>
        <taxon>Bacteria</taxon>
        <taxon>Bacillati</taxon>
        <taxon>Bacillota</taxon>
        <taxon>Bacilli</taxon>
        <taxon>Bacillales</taxon>
        <taxon>Anoxybacillaceae</taxon>
        <taxon>Geobacillus</taxon>
    </lineage>
</organism>